<evidence type="ECO:0000259" key="9">
    <source>
        <dbReference type="Pfam" id="PF13844"/>
    </source>
</evidence>
<keyword evidence="5" id="KW-0808">Transferase</keyword>
<evidence type="ECO:0000256" key="6">
    <source>
        <dbReference type="ARBA" id="ARBA00022737"/>
    </source>
</evidence>
<feature type="repeat" description="TPR" evidence="8">
    <location>
        <begin position="108"/>
        <end position="141"/>
    </location>
</feature>
<keyword evidence="11" id="KW-1185">Reference proteome</keyword>
<sequence length="653" mass="72532">MNTNIEPTWFSEINHLTAAGNKESARSRLFEILDHAEKTAYSYNLLGLAAASLDEANLAESIYKQGISFDSEFLPLYSNLGNLLAQKGGLVDAIDIYNKGLQCPGNKTELLINLGLTLSYLGRNDDAIQALSGAIKLQPDFLEAHLNLGLVFMSQGRYVDSAASFHRVIAINPNHAGAHNGLGLISHQQGYVSSAESAYRKSLQISPNDPKSKINLANILLEGSCQKDAILVLKDVVKDPTQKDAGSNLLMSMQYDADVSSIEMFDWAVRLNPENEMVFRFNQDLKKNKNNSSEKLTLGFVSADFRAHPVGWFLKSIFPLIKEKYKINVYANQSVDDFITKELKLHSNDWLQILGMTDFQAAEKIRDDKVDILFDLSGHTSGNRLSIFSLRAAPIQVSWLGYFATTGLPEMDYVLMDKEHVPSGSEKFFSEKIRYLDPIRLCYSPPSYAPEAAPPPAILNGYITFGSFNNSSKLNPFTIGLWSNILKNLPSSRLILKWKTFIDFGMRSRIRSMFMDHGISPGRIQFSGVSTHDVMLAEYSEIDIALDTYPFTGATTTCEALWMGVPVITLRGDRAVSRQSSAMLKALGLEDLIADSSDEYLNCAIKLAGDTKKLDYLRNNLRSILSSSALCDPKIITGSLVKTIDEMYKTYTS</sequence>
<dbReference type="SUPFAM" id="SSF53756">
    <property type="entry name" value="UDP-Glycosyltransferase/glycogen phosphorylase"/>
    <property type="match status" value="1"/>
</dbReference>
<feature type="repeat" description="TPR" evidence="8">
    <location>
        <begin position="176"/>
        <end position="209"/>
    </location>
</feature>
<keyword evidence="6" id="KW-0677">Repeat</keyword>
<dbReference type="SUPFAM" id="SSF48452">
    <property type="entry name" value="TPR-like"/>
    <property type="match status" value="1"/>
</dbReference>
<reference evidence="10 11" key="1">
    <citation type="submission" date="2017-06" db="EMBL/GenBank/DDBJ databases">
        <title>Reclassification of a Polynucleobacter cosmopolitanus strain isolated from tropical Lake Victoria as Polynucleobacter victoriensis comb. nov.</title>
        <authorList>
            <person name="Hahn M.W."/>
        </authorList>
    </citation>
    <scope>NUCLEOTIDE SEQUENCE [LARGE SCALE GENOMIC DNA]</scope>
    <source>
        <strain evidence="10 11">MWH-MoIso2</strain>
    </source>
</reference>
<keyword evidence="4" id="KW-0328">Glycosyltransferase</keyword>
<dbReference type="Proteomes" id="UP000215188">
    <property type="component" value="Unassembled WGS sequence"/>
</dbReference>
<dbReference type="PANTHER" id="PTHR44835">
    <property type="entry name" value="UDP-N-ACETYLGLUCOSAMINE--PEPTIDE N-ACETYLGLUCOSAMINYLTRANSFERASE SPINDLY-RELATED"/>
    <property type="match status" value="1"/>
</dbReference>
<evidence type="ECO:0000256" key="4">
    <source>
        <dbReference type="ARBA" id="ARBA00022676"/>
    </source>
</evidence>
<dbReference type="InterPro" id="IPR019734">
    <property type="entry name" value="TPR_rpt"/>
</dbReference>
<dbReference type="AlphaFoldDB" id="A0A229FUI8"/>
<keyword evidence="7 8" id="KW-0802">TPR repeat</keyword>
<evidence type="ECO:0000256" key="1">
    <source>
        <dbReference type="ARBA" id="ARBA00004922"/>
    </source>
</evidence>
<dbReference type="SMART" id="SM00028">
    <property type="entry name" value="TPR"/>
    <property type="match status" value="5"/>
</dbReference>
<comment type="pathway">
    <text evidence="1">Protein modification; protein glycosylation.</text>
</comment>
<comment type="caution">
    <text evidence="10">The sequence shown here is derived from an EMBL/GenBank/DDBJ whole genome shotgun (WGS) entry which is preliminary data.</text>
</comment>
<comment type="similarity">
    <text evidence="2">Belongs to the glycosyltransferase 41 family. O-GlcNAc transferase subfamily.</text>
</comment>
<dbReference type="Pfam" id="PF13181">
    <property type="entry name" value="TPR_8"/>
    <property type="match status" value="1"/>
</dbReference>
<dbReference type="RefSeq" id="WP_089514561.1">
    <property type="nucleotide sequence ID" value="NZ_NJGG01000001.1"/>
</dbReference>
<dbReference type="Gene3D" id="1.25.40.10">
    <property type="entry name" value="Tetratricopeptide repeat domain"/>
    <property type="match status" value="1"/>
</dbReference>
<evidence type="ECO:0000256" key="5">
    <source>
        <dbReference type="ARBA" id="ARBA00022679"/>
    </source>
</evidence>
<dbReference type="InterPro" id="IPR029489">
    <property type="entry name" value="OGT/SEC/SPY_C"/>
</dbReference>
<evidence type="ECO:0000313" key="10">
    <source>
        <dbReference type="EMBL" id="OXL15522.1"/>
    </source>
</evidence>
<dbReference type="GO" id="GO:0097363">
    <property type="term" value="F:protein O-acetylglucosaminyltransferase activity"/>
    <property type="evidence" value="ECO:0007669"/>
    <property type="project" value="UniProtKB-EC"/>
</dbReference>
<evidence type="ECO:0000256" key="3">
    <source>
        <dbReference type="ARBA" id="ARBA00011970"/>
    </source>
</evidence>
<accession>A0A229FUI8</accession>
<evidence type="ECO:0000256" key="8">
    <source>
        <dbReference type="PROSITE-ProRule" id="PRU00339"/>
    </source>
</evidence>
<dbReference type="Gene3D" id="3.40.50.11380">
    <property type="match status" value="1"/>
</dbReference>
<dbReference type="InterPro" id="IPR051939">
    <property type="entry name" value="Glycosyltr_41/O-GlcNAc_trsf"/>
</dbReference>
<dbReference type="Gene3D" id="3.40.50.2000">
    <property type="entry name" value="Glycogen Phosphorylase B"/>
    <property type="match status" value="1"/>
</dbReference>
<feature type="domain" description="O-GlcNAc transferase C-terminal" evidence="9">
    <location>
        <begin position="283"/>
        <end position="436"/>
    </location>
</feature>
<evidence type="ECO:0000256" key="7">
    <source>
        <dbReference type="ARBA" id="ARBA00022803"/>
    </source>
</evidence>
<feature type="repeat" description="TPR" evidence="8">
    <location>
        <begin position="142"/>
        <end position="175"/>
    </location>
</feature>
<dbReference type="PANTHER" id="PTHR44835:SF1">
    <property type="entry name" value="PROTEIN O-GLCNAC TRANSFERASE"/>
    <property type="match status" value="1"/>
</dbReference>
<dbReference type="EC" id="2.4.1.255" evidence="3"/>
<dbReference type="InterPro" id="IPR011990">
    <property type="entry name" value="TPR-like_helical_dom_sf"/>
</dbReference>
<name>A0A229FUI8_9BURK</name>
<protein>
    <recommendedName>
        <fullName evidence="3">protein O-GlcNAc transferase</fullName>
        <ecNumber evidence="3">2.4.1.255</ecNumber>
    </recommendedName>
</protein>
<feature type="domain" description="O-GlcNAc transferase C-terminal" evidence="9">
    <location>
        <begin position="462"/>
        <end position="637"/>
    </location>
</feature>
<dbReference type="Pfam" id="PF13432">
    <property type="entry name" value="TPR_16"/>
    <property type="match status" value="1"/>
</dbReference>
<proteinExistence type="inferred from homology"/>
<evidence type="ECO:0000313" key="11">
    <source>
        <dbReference type="Proteomes" id="UP000215188"/>
    </source>
</evidence>
<dbReference type="EMBL" id="NJGG01000001">
    <property type="protein sequence ID" value="OXL15522.1"/>
    <property type="molecule type" value="Genomic_DNA"/>
</dbReference>
<dbReference type="Pfam" id="PF13844">
    <property type="entry name" value="Glyco_transf_41"/>
    <property type="match status" value="2"/>
</dbReference>
<dbReference type="PROSITE" id="PS50005">
    <property type="entry name" value="TPR"/>
    <property type="match status" value="3"/>
</dbReference>
<dbReference type="OrthoDB" id="101857at2"/>
<gene>
    <name evidence="10" type="ORF">AOC33_00010</name>
</gene>
<evidence type="ECO:0000256" key="2">
    <source>
        <dbReference type="ARBA" id="ARBA00005386"/>
    </source>
</evidence>
<organism evidence="10 11">
    <name type="scientific">Polynucleobacter cosmopolitanus</name>
    <dbReference type="NCBI Taxonomy" id="351345"/>
    <lineage>
        <taxon>Bacteria</taxon>
        <taxon>Pseudomonadati</taxon>
        <taxon>Pseudomonadota</taxon>
        <taxon>Betaproteobacteria</taxon>
        <taxon>Burkholderiales</taxon>
        <taxon>Burkholderiaceae</taxon>
        <taxon>Polynucleobacter</taxon>
    </lineage>
</organism>